<dbReference type="InterPro" id="IPR051081">
    <property type="entry name" value="HTH_MetalResp_TranReg"/>
</dbReference>
<organism evidence="5 6">
    <name type="scientific">[Clostridium] fimetarium</name>
    <dbReference type="NCBI Taxonomy" id="99656"/>
    <lineage>
        <taxon>Bacteria</taxon>
        <taxon>Bacillati</taxon>
        <taxon>Bacillota</taxon>
        <taxon>Clostridia</taxon>
        <taxon>Lachnospirales</taxon>
        <taxon>Lachnospiraceae</taxon>
    </lineage>
</organism>
<dbReference type="Proteomes" id="UP000199701">
    <property type="component" value="Unassembled WGS sequence"/>
</dbReference>
<dbReference type="AlphaFoldDB" id="A0A1I0PY18"/>
<feature type="domain" description="HTH arsR-type" evidence="4">
    <location>
        <begin position="1"/>
        <end position="100"/>
    </location>
</feature>
<keyword evidence="6" id="KW-1185">Reference proteome</keyword>
<gene>
    <name evidence="5" type="ORF">SAMN05421659_106120</name>
</gene>
<dbReference type="CDD" id="cd00090">
    <property type="entry name" value="HTH_ARSR"/>
    <property type="match status" value="1"/>
</dbReference>
<proteinExistence type="predicted"/>
<protein>
    <submittedName>
        <fullName evidence="5">DNA-binding transcriptional regulator, ArsR family</fullName>
    </submittedName>
</protein>
<accession>A0A1I0PY18</accession>
<dbReference type="Pfam" id="PF01022">
    <property type="entry name" value="HTH_5"/>
    <property type="match status" value="1"/>
</dbReference>
<dbReference type="GO" id="GO:0003677">
    <property type="term" value="F:DNA binding"/>
    <property type="evidence" value="ECO:0007669"/>
    <property type="project" value="UniProtKB-KW"/>
</dbReference>
<dbReference type="STRING" id="99656.SAMN05421659_106120"/>
<dbReference type="SMART" id="SM00418">
    <property type="entry name" value="HTH_ARSR"/>
    <property type="match status" value="1"/>
</dbReference>
<dbReference type="InterPro" id="IPR036390">
    <property type="entry name" value="WH_DNA-bd_sf"/>
</dbReference>
<dbReference type="OrthoDB" id="9798835at2"/>
<evidence type="ECO:0000259" key="4">
    <source>
        <dbReference type="PROSITE" id="PS50987"/>
    </source>
</evidence>
<dbReference type="InterPro" id="IPR036388">
    <property type="entry name" value="WH-like_DNA-bd_sf"/>
</dbReference>
<evidence type="ECO:0000256" key="1">
    <source>
        <dbReference type="ARBA" id="ARBA00023015"/>
    </source>
</evidence>
<reference evidence="5 6" key="1">
    <citation type="submission" date="2016-10" db="EMBL/GenBank/DDBJ databases">
        <authorList>
            <person name="de Groot N.N."/>
        </authorList>
    </citation>
    <scope>NUCLEOTIDE SEQUENCE [LARGE SCALE GENOMIC DNA]</scope>
    <source>
        <strain evidence="5 6">DSM 9179</strain>
    </source>
</reference>
<evidence type="ECO:0000256" key="2">
    <source>
        <dbReference type="ARBA" id="ARBA00023125"/>
    </source>
</evidence>
<dbReference type="RefSeq" id="WP_092453256.1">
    <property type="nucleotide sequence ID" value="NZ_FOJI01000006.1"/>
</dbReference>
<dbReference type="PROSITE" id="PS50987">
    <property type="entry name" value="HTH_ARSR_2"/>
    <property type="match status" value="1"/>
</dbReference>
<dbReference type="PANTHER" id="PTHR33154">
    <property type="entry name" value="TRANSCRIPTIONAL REGULATOR, ARSR FAMILY"/>
    <property type="match status" value="1"/>
</dbReference>
<dbReference type="SUPFAM" id="SSF46785">
    <property type="entry name" value="Winged helix' DNA-binding domain"/>
    <property type="match status" value="1"/>
</dbReference>
<dbReference type="Gene3D" id="1.10.10.10">
    <property type="entry name" value="Winged helix-like DNA-binding domain superfamily/Winged helix DNA-binding domain"/>
    <property type="match status" value="1"/>
</dbReference>
<keyword evidence="1" id="KW-0805">Transcription regulation</keyword>
<dbReference type="GO" id="GO:0003700">
    <property type="term" value="F:DNA-binding transcription factor activity"/>
    <property type="evidence" value="ECO:0007669"/>
    <property type="project" value="InterPro"/>
</dbReference>
<dbReference type="EMBL" id="FOJI01000006">
    <property type="protein sequence ID" value="SEW19414.1"/>
    <property type="molecule type" value="Genomic_DNA"/>
</dbReference>
<name>A0A1I0PY18_9FIRM</name>
<evidence type="ECO:0000313" key="5">
    <source>
        <dbReference type="EMBL" id="SEW19414.1"/>
    </source>
</evidence>
<evidence type="ECO:0000313" key="6">
    <source>
        <dbReference type="Proteomes" id="UP000199701"/>
    </source>
</evidence>
<dbReference type="PANTHER" id="PTHR33154:SF25">
    <property type="entry name" value="LMO0101 PROTEIN"/>
    <property type="match status" value="1"/>
</dbReference>
<dbReference type="InterPro" id="IPR011991">
    <property type="entry name" value="ArsR-like_HTH"/>
</dbReference>
<dbReference type="InterPro" id="IPR001845">
    <property type="entry name" value="HTH_ArsR_DNA-bd_dom"/>
</dbReference>
<sequence length="100" mass="11338">MNTKQLARIHKALSNENRLEIFLSILEYEQKDFEATPDCIMQKIRRNLCIGAPTVSHHLKELSDAGLISTAKDGKYLVATVNKDIIKDLSNEFNFSGMNQ</sequence>
<keyword evidence="3" id="KW-0804">Transcription</keyword>
<keyword evidence="2 5" id="KW-0238">DNA-binding</keyword>
<evidence type="ECO:0000256" key="3">
    <source>
        <dbReference type="ARBA" id="ARBA00023163"/>
    </source>
</evidence>